<reference evidence="1" key="1">
    <citation type="submission" date="2019-08" db="EMBL/GenBank/DDBJ databases">
        <authorList>
            <person name="Kucharzyk K."/>
            <person name="Murdoch R.W."/>
            <person name="Higgins S."/>
            <person name="Loffler F."/>
        </authorList>
    </citation>
    <scope>NUCLEOTIDE SEQUENCE</scope>
</reference>
<name>A0A645BT75_9ZZZZ</name>
<proteinExistence type="predicted"/>
<evidence type="ECO:0000313" key="1">
    <source>
        <dbReference type="EMBL" id="MPM68629.1"/>
    </source>
</evidence>
<accession>A0A645BT75</accession>
<sequence length="52" mass="5711">MADGTIKRNTQYNISLTIKGLGNPNIDPVDKAWLDVAVAVEDWKVVGQGVIW</sequence>
<dbReference type="AlphaFoldDB" id="A0A645BT75"/>
<comment type="caution">
    <text evidence="1">The sequence shown here is derived from an EMBL/GenBank/DDBJ whole genome shotgun (WGS) entry which is preliminary data.</text>
</comment>
<gene>
    <name evidence="1" type="ORF">SDC9_115563</name>
</gene>
<dbReference type="EMBL" id="VSSQ01022361">
    <property type="protein sequence ID" value="MPM68629.1"/>
    <property type="molecule type" value="Genomic_DNA"/>
</dbReference>
<protein>
    <submittedName>
        <fullName evidence="1">Uncharacterized protein</fullName>
    </submittedName>
</protein>
<organism evidence="1">
    <name type="scientific">bioreactor metagenome</name>
    <dbReference type="NCBI Taxonomy" id="1076179"/>
    <lineage>
        <taxon>unclassified sequences</taxon>
        <taxon>metagenomes</taxon>
        <taxon>ecological metagenomes</taxon>
    </lineage>
</organism>
<dbReference type="Gene3D" id="2.60.40.3690">
    <property type="match status" value="1"/>
</dbReference>